<keyword evidence="6" id="KW-0997">Cell inner membrane</keyword>
<proteinExistence type="inferred from homology"/>
<comment type="subcellular location">
    <subcellularLocation>
        <location evidence="1">Cell inner membrane</location>
        <topology evidence="1">Single-pass membrane protein</topology>
    </subcellularLocation>
</comment>
<accession>A0A5B0VI77</accession>
<evidence type="ECO:0000256" key="5">
    <source>
        <dbReference type="ARBA" id="ARBA00022481"/>
    </source>
</evidence>
<sequence length="256" mass="28803">MHGLAFRQIARQNGFTLMEVLIAVTITAVIGLGVWQVINGVVRSRDRVDVAADQFDGLQRAMLLLERDITQVVNRPARDVYGDYQPALTTREEGFSLMLTRQGWRNPLGTRRSELQRVAWEYTGNELHRRYWPNVDQGQEDNSVDLLLLEGVTDLEIRFLDDNANWQEQWPTDETMANLTQGSLPLVALPLGLELTLEHEVFGTIVRTFVLPDFDVDEAQGLVNDFNASAEEGDDAEENEDESAGEDNAANQEQGS</sequence>
<feature type="compositionally biased region" description="Acidic residues" evidence="10">
    <location>
        <begin position="231"/>
        <end position="245"/>
    </location>
</feature>
<dbReference type="Gene3D" id="2.10.70.20">
    <property type="entry name" value="gspk-gspi-gspj complex like domains"/>
    <property type="match status" value="1"/>
</dbReference>
<evidence type="ECO:0000256" key="3">
    <source>
        <dbReference type="ARBA" id="ARBA00021539"/>
    </source>
</evidence>
<dbReference type="Proteomes" id="UP000323161">
    <property type="component" value="Unassembled WGS sequence"/>
</dbReference>
<dbReference type="GO" id="GO:0005886">
    <property type="term" value="C:plasma membrane"/>
    <property type="evidence" value="ECO:0007669"/>
    <property type="project" value="UniProtKB-SubCell"/>
</dbReference>
<evidence type="ECO:0000256" key="6">
    <source>
        <dbReference type="ARBA" id="ARBA00022519"/>
    </source>
</evidence>
<comment type="caution">
    <text evidence="12">The sequence shown here is derived from an EMBL/GenBank/DDBJ whole genome shotgun (WGS) entry which is preliminary data.</text>
</comment>
<organism evidence="12 13">
    <name type="scientific">Marinobacter salinexigens</name>
    <dbReference type="NCBI Taxonomy" id="2919747"/>
    <lineage>
        <taxon>Bacteria</taxon>
        <taxon>Pseudomonadati</taxon>
        <taxon>Pseudomonadota</taxon>
        <taxon>Gammaproteobacteria</taxon>
        <taxon>Pseudomonadales</taxon>
        <taxon>Marinobacteraceae</taxon>
        <taxon>Marinobacter</taxon>
    </lineage>
</organism>
<evidence type="ECO:0000256" key="8">
    <source>
        <dbReference type="ARBA" id="ARBA00022989"/>
    </source>
</evidence>
<dbReference type="GO" id="GO:0015628">
    <property type="term" value="P:protein secretion by the type II secretion system"/>
    <property type="evidence" value="ECO:0007669"/>
    <property type="project" value="InterPro"/>
</dbReference>
<evidence type="ECO:0000256" key="4">
    <source>
        <dbReference type="ARBA" id="ARBA00022475"/>
    </source>
</evidence>
<gene>
    <name evidence="12" type="primary">gspJ</name>
    <name evidence="12" type="ORF">FWJ25_11200</name>
</gene>
<dbReference type="InterPro" id="IPR012902">
    <property type="entry name" value="N_methyl_site"/>
</dbReference>
<evidence type="ECO:0000256" key="7">
    <source>
        <dbReference type="ARBA" id="ARBA00022692"/>
    </source>
</evidence>
<dbReference type="Pfam" id="PF11612">
    <property type="entry name" value="T2SSJ"/>
    <property type="match status" value="1"/>
</dbReference>
<dbReference type="NCBIfam" id="TIGR01711">
    <property type="entry name" value="gspJ"/>
    <property type="match status" value="1"/>
</dbReference>
<evidence type="ECO:0000313" key="12">
    <source>
        <dbReference type="EMBL" id="KAA1173963.1"/>
    </source>
</evidence>
<evidence type="ECO:0000256" key="2">
    <source>
        <dbReference type="ARBA" id="ARBA00011084"/>
    </source>
</evidence>
<dbReference type="AlphaFoldDB" id="A0A5B0VI77"/>
<reference evidence="12 13" key="1">
    <citation type="submission" date="2019-08" db="EMBL/GenBank/DDBJ databases">
        <title>Marinobacter ZYF650 sp. nov., a marine bacterium isolated from seawater of the Mariana trench.</title>
        <authorList>
            <person name="Ahmad W."/>
        </authorList>
    </citation>
    <scope>NUCLEOTIDE SEQUENCE [LARGE SCALE GENOMIC DNA]</scope>
    <source>
        <strain evidence="12 13">ZYF650</strain>
    </source>
</reference>
<evidence type="ECO:0000313" key="13">
    <source>
        <dbReference type="Proteomes" id="UP000323161"/>
    </source>
</evidence>
<comment type="similarity">
    <text evidence="2">Belongs to the GSP J family.</text>
</comment>
<evidence type="ECO:0000256" key="9">
    <source>
        <dbReference type="ARBA" id="ARBA00023136"/>
    </source>
</evidence>
<feature type="transmembrane region" description="Helical" evidence="11">
    <location>
        <begin position="20"/>
        <end position="38"/>
    </location>
</feature>
<keyword evidence="7 11" id="KW-0812">Transmembrane</keyword>
<dbReference type="PANTHER" id="PTHR39583">
    <property type="entry name" value="TYPE II SECRETION SYSTEM PROTEIN J-RELATED"/>
    <property type="match status" value="1"/>
</dbReference>
<dbReference type="GO" id="GO:0015627">
    <property type="term" value="C:type II protein secretion system complex"/>
    <property type="evidence" value="ECO:0007669"/>
    <property type="project" value="InterPro"/>
</dbReference>
<dbReference type="Gene3D" id="3.10.610.10">
    <property type="entry name" value="GSPII I/J protein-like"/>
    <property type="match status" value="1"/>
</dbReference>
<dbReference type="NCBIfam" id="TIGR02532">
    <property type="entry name" value="IV_pilin_GFxxxE"/>
    <property type="match status" value="1"/>
</dbReference>
<dbReference type="InterPro" id="IPR051621">
    <property type="entry name" value="T2SS_protein_J"/>
</dbReference>
<dbReference type="SUPFAM" id="SSF54523">
    <property type="entry name" value="Pili subunits"/>
    <property type="match status" value="1"/>
</dbReference>
<evidence type="ECO:0000256" key="11">
    <source>
        <dbReference type="SAM" id="Phobius"/>
    </source>
</evidence>
<dbReference type="Pfam" id="PF07963">
    <property type="entry name" value="N_methyl"/>
    <property type="match status" value="1"/>
</dbReference>
<feature type="compositionally biased region" description="Low complexity" evidence="10">
    <location>
        <begin position="246"/>
        <end position="256"/>
    </location>
</feature>
<dbReference type="InterPro" id="IPR045584">
    <property type="entry name" value="Pilin-like"/>
</dbReference>
<evidence type="ECO:0000256" key="1">
    <source>
        <dbReference type="ARBA" id="ARBA00004377"/>
    </source>
</evidence>
<keyword evidence="13" id="KW-1185">Reference proteome</keyword>
<keyword evidence="4" id="KW-1003">Cell membrane</keyword>
<evidence type="ECO:0000256" key="10">
    <source>
        <dbReference type="SAM" id="MobiDB-lite"/>
    </source>
</evidence>
<keyword evidence="5" id="KW-0488">Methylation</keyword>
<dbReference type="EMBL" id="VTUU01000004">
    <property type="protein sequence ID" value="KAA1173963.1"/>
    <property type="molecule type" value="Genomic_DNA"/>
</dbReference>
<dbReference type="PANTHER" id="PTHR39583:SF2">
    <property type="entry name" value="TYPE II SECRETION SYSTEM PROTEIN J"/>
    <property type="match status" value="1"/>
</dbReference>
<feature type="region of interest" description="Disordered" evidence="10">
    <location>
        <begin position="223"/>
        <end position="256"/>
    </location>
</feature>
<protein>
    <recommendedName>
        <fullName evidence="3">Type II secretion system protein J</fullName>
    </recommendedName>
</protein>
<dbReference type="RefSeq" id="WP_149600359.1">
    <property type="nucleotide sequence ID" value="NZ_VTUU01000004.1"/>
</dbReference>
<keyword evidence="8 11" id="KW-1133">Transmembrane helix</keyword>
<dbReference type="InterPro" id="IPR010055">
    <property type="entry name" value="T2SS_protein-GspJ"/>
</dbReference>
<keyword evidence="9 11" id="KW-0472">Membrane</keyword>
<name>A0A5B0VI77_9GAMM</name>